<evidence type="ECO:0000313" key="4">
    <source>
        <dbReference type="EMBL" id="KPV74821.1"/>
    </source>
</evidence>
<evidence type="ECO:0000313" key="5">
    <source>
        <dbReference type="Proteomes" id="UP000053890"/>
    </source>
</evidence>
<dbReference type="Gene3D" id="2.130.10.10">
    <property type="entry name" value="YVTN repeat-like/Quinoprotein amine dehydrogenase"/>
    <property type="match status" value="1"/>
</dbReference>
<sequence length="517" mass="56434">MSSSTDAPASDASLEAHRLVARFLRHHRYESTLASFLADSANNHPRLESHLARPRRPDTGEDLQDVVDEWLAARLARLRVHDSAATLRDQLDQLEYYAEASGSSAAVGPARTAWRETSNVLTVSRAVVPRREWDSSELRFRTDDVPCLLTTAVDRTLTVHDSATFALVDSYSLPSPCLSLAQHPVPEHRRFVLCATMEGSLLVVDLVSREVKARVKDHTKYIVKVAISPDGRHVATLGYDKFLTVYRLSLTSPSSSSSSSSASSDAPALLDGEAPDPLATCPHVALEQVHRLATRSNPEAAVWLPDGSELVWSAREDHRLHYLRMTGAAGGSGREGKGDERGWTESYVNLNPNGDAFVSFSILSITLHPTLPLLSLQTSTTSARLLLYPFHSSTRLATIHTTAAQSDYFSPRHAWLPDGSAAVVNSEDGVVRVVDVRGNVRVFQGAHGSAAPLEGGEGEGEGDELRSERARLRREADRGSSVVRDVEVLVDEEDSAGRPTRWRIVSCGFDKTVKVIG</sequence>
<reference evidence="4 5" key="1">
    <citation type="journal article" date="2015" name="Front. Microbiol.">
        <title>Genome sequence of the plant growth promoting endophytic yeast Rhodotorula graminis WP1.</title>
        <authorList>
            <person name="Firrincieli A."/>
            <person name="Otillar R."/>
            <person name="Salamov A."/>
            <person name="Schmutz J."/>
            <person name="Khan Z."/>
            <person name="Redman R.S."/>
            <person name="Fleck N.D."/>
            <person name="Lindquist E."/>
            <person name="Grigoriev I.V."/>
            <person name="Doty S.L."/>
        </authorList>
    </citation>
    <scope>NUCLEOTIDE SEQUENCE [LARGE SCALE GENOMIC DNA]</scope>
    <source>
        <strain evidence="4 5">WP1</strain>
    </source>
</reference>
<dbReference type="InterPro" id="IPR006594">
    <property type="entry name" value="LisH"/>
</dbReference>
<evidence type="ECO:0000256" key="2">
    <source>
        <dbReference type="ARBA" id="ARBA00022737"/>
    </source>
</evidence>
<dbReference type="InterPro" id="IPR015943">
    <property type="entry name" value="WD40/YVTN_repeat-like_dom_sf"/>
</dbReference>
<dbReference type="AlphaFoldDB" id="A0A194S5X1"/>
<dbReference type="RefSeq" id="XP_018270870.1">
    <property type="nucleotide sequence ID" value="XM_018414393.1"/>
</dbReference>
<dbReference type="PROSITE" id="PS50896">
    <property type="entry name" value="LISH"/>
    <property type="match status" value="1"/>
</dbReference>
<organism evidence="4 5">
    <name type="scientific">Rhodotorula graminis (strain WP1)</name>
    <dbReference type="NCBI Taxonomy" id="578459"/>
    <lineage>
        <taxon>Eukaryota</taxon>
        <taxon>Fungi</taxon>
        <taxon>Dikarya</taxon>
        <taxon>Basidiomycota</taxon>
        <taxon>Pucciniomycotina</taxon>
        <taxon>Microbotryomycetes</taxon>
        <taxon>Sporidiobolales</taxon>
        <taxon>Sporidiobolaceae</taxon>
        <taxon>Rhodotorula</taxon>
    </lineage>
</organism>
<feature type="compositionally biased region" description="Basic and acidic residues" evidence="3">
    <location>
        <begin position="463"/>
        <end position="478"/>
    </location>
</feature>
<evidence type="ECO:0000256" key="1">
    <source>
        <dbReference type="ARBA" id="ARBA00022574"/>
    </source>
</evidence>
<dbReference type="GeneID" id="28974841"/>
<feature type="compositionally biased region" description="Low complexity" evidence="3">
    <location>
        <begin position="252"/>
        <end position="271"/>
    </location>
</feature>
<dbReference type="OMA" id="FIHYIAL"/>
<dbReference type="OrthoDB" id="1932312at2759"/>
<dbReference type="SUPFAM" id="SSF50969">
    <property type="entry name" value="YVTN repeat-like/Quinoprotein amine dehydrogenase"/>
    <property type="match status" value="1"/>
</dbReference>
<dbReference type="InterPro" id="IPR050505">
    <property type="entry name" value="WDR55/POC1"/>
</dbReference>
<dbReference type="SMART" id="SM00320">
    <property type="entry name" value="WD40"/>
    <property type="match status" value="3"/>
</dbReference>
<dbReference type="EMBL" id="KQ474079">
    <property type="protein sequence ID" value="KPV74821.1"/>
    <property type="molecule type" value="Genomic_DNA"/>
</dbReference>
<dbReference type="InterPro" id="IPR011044">
    <property type="entry name" value="Quino_amine_DH_bsu"/>
</dbReference>
<accession>A0A194S5X1</accession>
<dbReference type="PANTHER" id="PTHR44019">
    <property type="entry name" value="WD REPEAT-CONTAINING PROTEIN 55"/>
    <property type="match status" value="1"/>
</dbReference>
<dbReference type="PANTHER" id="PTHR44019:SF8">
    <property type="entry name" value="POC1 CENTRIOLAR PROTEIN HOMOLOG"/>
    <property type="match status" value="1"/>
</dbReference>
<keyword evidence="2" id="KW-0677">Repeat</keyword>
<feature type="region of interest" description="Disordered" evidence="3">
    <location>
        <begin position="448"/>
        <end position="479"/>
    </location>
</feature>
<proteinExistence type="predicted"/>
<keyword evidence="5" id="KW-1185">Reference proteome</keyword>
<protein>
    <submittedName>
        <fullName evidence="4">Uncharacterized protein</fullName>
    </submittedName>
</protein>
<dbReference type="InterPro" id="IPR001680">
    <property type="entry name" value="WD40_rpt"/>
</dbReference>
<dbReference type="STRING" id="578459.A0A194S5X1"/>
<dbReference type="Proteomes" id="UP000053890">
    <property type="component" value="Unassembled WGS sequence"/>
</dbReference>
<feature type="region of interest" description="Disordered" evidence="3">
    <location>
        <begin position="252"/>
        <end position="273"/>
    </location>
</feature>
<dbReference type="Pfam" id="PF00400">
    <property type="entry name" value="WD40"/>
    <property type="match status" value="1"/>
</dbReference>
<keyword evidence="1" id="KW-0853">WD repeat</keyword>
<name>A0A194S5X1_RHOGW</name>
<evidence type="ECO:0000256" key="3">
    <source>
        <dbReference type="SAM" id="MobiDB-lite"/>
    </source>
</evidence>
<gene>
    <name evidence="4" type="ORF">RHOBADRAFT_44344</name>
</gene>